<organism evidence="7 8">
    <name type="scientific">Sphingomonas lycopersici</name>
    <dbReference type="NCBI Taxonomy" id="2951807"/>
    <lineage>
        <taxon>Bacteria</taxon>
        <taxon>Pseudomonadati</taxon>
        <taxon>Pseudomonadota</taxon>
        <taxon>Alphaproteobacteria</taxon>
        <taxon>Sphingomonadales</taxon>
        <taxon>Sphingomonadaceae</taxon>
        <taxon>Sphingomonas</taxon>
    </lineage>
</organism>
<proteinExistence type="inferred from homology"/>
<dbReference type="InterPro" id="IPR039425">
    <property type="entry name" value="RNA_pol_sigma-70-like"/>
</dbReference>
<dbReference type="SUPFAM" id="SSF88659">
    <property type="entry name" value="Sigma3 and sigma4 domains of RNA polymerase sigma factors"/>
    <property type="match status" value="1"/>
</dbReference>
<dbReference type="Gene3D" id="1.10.10.10">
    <property type="entry name" value="Winged helix-like DNA-binding domain superfamily/Winged helix DNA-binding domain"/>
    <property type="match status" value="1"/>
</dbReference>
<evidence type="ECO:0000256" key="1">
    <source>
        <dbReference type="ARBA" id="ARBA00010641"/>
    </source>
</evidence>
<evidence type="ECO:0000313" key="8">
    <source>
        <dbReference type="Proteomes" id="UP001165565"/>
    </source>
</evidence>
<dbReference type="PANTHER" id="PTHR43133:SF25">
    <property type="entry name" value="RNA POLYMERASE SIGMA FACTOR RFAY-RELATED"/>
    <property type="match status" value="1"/>
</dbReference>
<dbReference type="SUPFAM" id="SSF88946">
    <property type="entry name" value="Sigma2 domain of RNA polymerase sigma factors"/>
    <property type="match status" value="1"/>
</dbReference>
<dbReference type="NCBIfam" id="TIGR02937">
    <property type="entry name" value="sigma70-ECF"/>
    <property type="match status" value="1"/>
</dbReference>
<comment type="similarity">
    <text evidence="1">Belongs to the sigma-70 factor family. ECF subfamily.</text>
</comment>
<dbReference type="Gene3D" id="1.10.1740.10">
    <property type="match status" value="1"/>
</dbReference>
<dbReference type="RefSeq" id="WP_265267900.1">
    <property type="nucleotide sequence ID" value="NZ_JANFAV010000001.1"/>
</dbReference>
<keyword evidence="8" id="KW-1185">Reference proteome</keyword>
<sequence>MRGGRPFRPRLVSPSRDVAGRKAAQAERFRLVMLPHLDAAYSFARYLTRDSVAAEDAVQDAFLRAFRGFDGWRGDNPRAWLFAIVRHRCLDAMTARRDPLRGAEPVEAIDRDSAGAVEPEALEDQAARRSEIAMLRGAIENLPEPFREALVLRELEELSYKDIATVTGAPIGTVMSRLARARQMLATLLLPPVSRKAQA</sequence>
<dbReference type="CDD" id="cd06171">
    <property type="entry name" value="Sigma70_r4"/>
    <property type="match status" value="1"/>
</dbReference>
<name>A0AA41ZB70_9SPHN</name>
<evidence type="ECO:0000256" key="3">
    <source>
        <dbReference type="ARBA" id="ARBA00023082"/>
    </source>
</evidence>
<dbReference type="PANTHER" id="PTHR43133">
    <property type="entry name" value="RNA POLYMERASE ECF-TYPE SIGMA FACTO"/>
    <property type="match status" value="1"/>
</dbReference>
<feature type="domain" description="RNA polymerase sigma-70 region 2" evidence="5">
    <location>
        <begin position="36"/>
        <end position="97"/>
    </location>
</feature>
<evidence type="ECO:0000259" key="5">
    <source>
        <dbReference type="Pfam" id="PF04542"/>
    </source>
</evidence>
<comment type="caution">
    <text evidence="7">The sequence shown here is derived from an EMBL/GenBank/DDBJ whole genome shotgun (WGS) entry which is preliminary data.</text>
</comment>
<reference evidence="7" key="1">
    <citation type="submission" date="2022-06" db="EMBL/GenBank/DDBJ databases">
        <title>Sphingomonas sp. nov. isolated from rhizosphere soil of tomato.</title>
        <authorList>
            <person name="Dong H."/>
            <person name="Gao R."/>
        </authorList>
    </citation>
    <scope>NUCLEOTIDE SEQUENCE</scope>
    <source>
        <strain evidence="7">MMSM24</strain>
    </source>
</reference>
<protein>
    <submittedName>
        <fullName evidence="7">Sigma-70 family RNA polymerase sigma factor</fullName>
    </submittedName>
</protein>
<accession>A0AA41ZB70</accession>
<evidence type="ECO:0000256" key="4">
    <source>
        <dbReference type="ARBA" id="ARBA00023163"/>
    </source>
</evidence>
<dbReference type="AlphaFoldDB" id="A0AA41ZB70"/>
<dbReference type="GO" id="GO:0016987">
    <property type="term" value="F:sigma factor activity"/>
    <property type="evidence" value="ECO:0007669"/>
    <property type="project" value="UniProtKB-KW"/>
</dbReference>
<dbReference type="InterPro" id="IPR013324">
    <property type="entry name" value="RNA_pol_sigma_r3/r4-like"/>
</dbReference>
<dbReference type="GO" id="GO:0006352">
    <property type="term" value="P:DNA-templated transcription initiation"/>
    <property type="evidence" value="ECO:0007669"/>
    <property type="project" value="InterPro"/>
</dbReference>
<dbReference type="InterPro" id="IPR013325">
    <property type="entry name" value="RNA_pol_sigma_r2"/>
</dbReference>
<dbReference type="InterPro" id="IPR013249">
    <property type="entry name" value="RNA_pol_sigma70_r4_t2"/>
</dbReference>
<dbReference type="GO" id="GO:0003677">
    <property type="term" value="F:DNA binding"/>
    <property type="evidence" value="ECO:0007669"/>
    <property type="project" value="InterPro"/>
</dbReference>
<evidence type="ECO:0000259" key="6">
    <source>
        <dbReference type="Pfam" id="PF08281"/>
    </source>
</evidence>
<dbReference type="Pfam" id="PF04542">
    <property type="entry name" value="Sigma70_r2"/>
    <property type="match status" value="1"/>
</dbReference>
<keyword evidence="2" id="KW-0805">Transcription regulation</keyword>
<dbReference type="EMBL" id="JANFAV010000001">
    <property type="protein sequence ID" value="MCW6533679.1"/>
    <property type="molecule type" value="Genomic_DNA"/>
</dbReference>
<dbReference type="Pfam" id="PF08281">
    <property type="entry name" value="Sigma70_r4_2"/>
    <property type="match status" value="1"/>
</dbReference>
<dbReference type="InterPro" id="IPR036388">
    <property type="entry name" value="WH-like_DNA-bd_sf"/>
</dbReference>
<dbReference type="Proteomes" id="UP001165565">
    <property type="component" value="Unassembled WGS sequence"/>
</dbReference>
<evidence type="ECO:0000256" key="2">
    <source>
        <dbReference type="ARBA" id="ARBA00023015"/>
    </source>
</evidence>
<dbReference type="InterPro" id="IPR014284">
    <property type="entry name" value="RNA_pol_sigma-70_dom"/>
</dbReference>
<feature type="domain" description="RNA polymerase sigma factor 70 region 4 type 2" evidence="6">
    <location>
        <begin position="134"/>
        <end position="185"/>
    </location>
</feature>
<keyword evidence="3" id="KW-0731">Sigma factor</keyword>
<gene>
    <name evidence="7" type="ORF">NEE01_02635</name>
</gene>
<keyword evidence="4" id="KW-0804">Transcription</keyword>
<evidence type="ECO:0000313" key="7">
    <source>
        <dbReference type="EMBL" id="MCW6533679.1"/>
    </source>
</evidence>
<dbReference type="InterPro" id="IPR007627">
    <property type="entry name" value="RNA_pol_sigma70_r2"/>
</dbReference>